<evidence type="ECO:0000256" key="3">
    <source>
        <dbReference type="ARBA" id="ARBA00022448"/>
    </source>
</evidence>
<dbReference type="InterPro" id="IPR003593">
    <property type="entry name" value="AAA+_ATPase"/>
</dbReference>
<evidence type="ECO:0000256" key="6">
    <source>
        <dbReference type="ARBA" id="ARBA00022840"/>
    </source>
</evidence>
<keyword evidence="6 10" id="KW-0067">ATP-binding</keyword>
<dbReference type="InterPro" id="IPR027417">
    <property type="entry name" value="P-loop_NTPase"/>
</dbReference>
<reference evidence="10 11" key="1">
    <citation type="submission" date="2019-03" db="EMBL/GenBank/DDBJ databases">
        <authorList>
            <person name="Kim M.K.M."/>
        </authorList>
    </citation>
    <scope>NUCLEOTIDE SEQUENCE [LARGE SCALE GENOMIC DNA]</scope>
    <source>
        <strain evidence="10 11">18JY21-1</strain>
    </source>
</reference>
<protein>
    <submittedName>
        <fullName evidence="10">ABC transporter ATP-binding protein</fullName>
    </submittedName>
</protein>
<proteinExistence type="inferred from homology"/>
<dbReference type="AlphaFoldDB" id="A0A4R4ENY6"/>
<keyword evidence="7" id="KW-1278">Translocase</keyword>
<accession>A0A4R4ENY6</accession>
<evidence type="ECO:0000256" key="2">
    <source>
        <dbReference type="ARBA" id="ARBA00005417"/>
    </source>
</evidence>
<dbReference type="GO" id="GO:0005524">
    <property type="term" value="F:ATP binding"/>
    <property type="evidence" value="ECO:0007669"/>
    <property type="project" value="UniProtKB-KW"/>
</dbReference>
<keyword evidence="11" id="KW-1185">Reference proteome</keyword>
<evidence type="ECO:0000256" key="1">
    <source>
        <dbReference type="ARBA" id="ARBA00004202"/>
    </source>
</evidence>
<comment type="similarity">
    <text evidence="2">Belongs to the ABC transporter superfamily.</text>
</comment>
<dbReference type="InterPro" id="IPR050095">
    <property type="entry name" value="ECF_ABC_transporter_ATP-bd"/>
</dbReference>
<dbReference type="Proteomes" id="UP000295418">
    <property type="component" value="Unassembled WGS sequence"/>
</dbReference>
<evidence type="ECO:0000256" key="7">
    <source>
        <dbReference type="ARBA" id="ARBA00022967"/>
    </source>
</evidence>
<evidence type="ECO:0000256" key="8">
    <source>
        <dbReference type="ARBA" id="ARBA00023136"/>
    </source>
</evidence>
<dbReference type="PANTHER" id="PTHR43553">
    <property type="entry name" value="HEAVY METAL TRANSPORTER"/>
    <property type="match status" value="1"/>
</dbReference>
<name>A0A4R4ENY6_9BACL</name>
<dbReference type="OrthoDB" id="501320at2"/>
<dbReference type="Gene3D" id="3.40.50.300">
    <property type="entry name" value="P-loop containing nucleotide triphosphate hydrolases"/>
    <property type="match status" value="2"/>
</dbReference>
<dbReference type="RefSeq" id="WP_132416724.1">
    <property type="nucleotide sequence ID" value="NZ_SKFG01000002.1"/>
</dbReference>
<evidence type="ECO:0000313" key="10">
    <source>
        <dbReference type="EMBL" id="TCZ80078.1"/>
    </source>
</evidence>
<keyword evidence="5" id="KW-0547">Nucleotide-binding</keyword>
<dbReference type="CDD" id="cd03225">
    <property type="entry name" value="ABC_cobalt_CbiO_domain1"/>
    <property type="match status" value="2"/>
</dbReference>
<gene>
    <name evidence="10" type="ORF">E0485_04265</name>
</gene>
<comment type="subcellular location">
    <subcellularLocation>
        <location evidence="1">Cell membrane</location>
        <topology evidence="1">Peripheral membrane protein</topology>
    </subcellularLocation>
</comment>
<evidence type="ECO:0000313" key="11">
    <source>
        <dbReference type="Proteomes" id="UP000295418"/>
    </source>
</evidence>
<dbReference type="InterPro" id="IPR017871">
    <property type="entry name" value="ABC_transporter-like_CS"/>
</dbReference>
<dbReference type="GO" id="GO:0042626">
    <property type="term" value="F:ATPase-coupled transmembrane transporter activity"/>
    <property type="evidence" value="ECO:0007669"/>
    <property type="project" value="TreeGrafter"/>
</dbReference>
<dbReference type="PANTHER" id="PTHR43553:SF27">
    <property type="entry name" value="ENERGY-COUPLING FACTOR TRANSPORTER ATP-BINDING PROTEIN ECFA2"/>
    <property type="match status" value="1"/>
</dbReference>
<evidence type="ECO:0000256" key="5">
    <source>
        <dbReference type="ARBA" id="ARBA00022741"/>
    </source>
</evidence>
<evidence type="ECO:0000256" key="4">
    <source>
        <dbReference type="ARBA" id="ARBA00022475"/>
    </source>
</evidence>
<feature type="domain" description="ABC transporter" evidence="9">
    <location>
        <begin position="7"/>
        <end position="244"/>
    </location>
</feature>
<keyword evidence="4" id="KW-1003">Cell membrane</keyword>
<dbReference type="InterPro" id="IPR015856">
    <property type="entry name" value="ABC_transpr_CbiO/EcfA_su"/>
</dbReference>
<dbReference type="SUPFAM" id="SSF52540">
    <property type="entry name" value="P-loop containing nucleoside triphosphate hydrolases"/>
    <property type="match status" value="2"/>
</dbReference>
<dbReference type="EMBL" id="SKFG01000002">
    <property type="protein sequence ID" value="TCZ80078.1"/>
    <property type="molecule type" value="Genomic_DNA"/>
</dbReference>
<dbReference type="GO" id="GO:0043190">
    <property type="term" value="C:ATP-binding cassette (ABC) transporter complex"/>
    <property type="evidence" value="ECO:0007669"/>
    <property type="project" value="TreeGrafter"/>
</dbReference>
<evidence type="ECO:0000259" key="9">
    <source>
        <dbReference type="PROSITE" id="PS50893"/>
    </source>
</evidence>
<keyword evidence="8" id="KW-0472">Membrane</keyword>
<organism evidence="10 11">
    <name type="scientific">Paenibacillus albiflavus</name>
    <dbReference type="NCBI Taxonomy" id="2545760"/>
    <lineage>
        <taxon>Bacteria</taxon>
        <taxon>Bacillati</taxon>
        <taxon>Bacillota</taxon>
        <taxon>Bacilli</taxon>
        <taxon>Bacillales</taxon>
        <taxon>Paenibacillaceae</taxon>
        <taxon>Paenibacillus</taxon>
    </lineage>
</organism>
<dbReference type="InterPro" id="IPR003439">
    <property type="entry name" value="ABC_transporter-like_ATP-bd"/>
</dbReference>
<dbReference type="SMART" id="SM00382">
    <property type="entry name" value="AAA"/>
    <property type="match status" value="2"/>
</dbReference>
<sequence length="493" mass="55347">MEETAIIQFHHVNYTFEEEQSPFMCDLNFQIKQGEWVSVVGESGSGKSTLCQLIAGTKPADTSQDGGIWINGKQRTEMETEREHAIGMVMQDPDAQIIQSLVEDELAFGPENLRVERNEILNRIESALSEVGLSEYRLHSTNELSGGQKQRIAIASVLTMNPNILILDDAIASLDRPAIEQFRETLLKLKRQGLTIINASTRLDPLDQEHGDRLIVLEQGRIIANGPTPSVMISFKEKLIRFGCIPDNLAENTQVISEQMKADDRLPLLEIKNLTYQYPVKGKQDLHQKPLLNGINYQLYAGELVALVGANGSGKTTLGKLIAGLLPAPQDSIWLHGQEKSTYSTHEFARKIGYVFQNPEHQFIADTLLEECVFGLKIAQGYKPWQLTPASILAEGERVLAEFGLLAYKHKHPFVLSKGEQRLLSVASAILLQPELILLDEPTAGLDYASMTRLMEWCTDYKKQGHSILMITHDLEYINSWLTHTWKIENYVS</sequence>
<dbReference type="PROSITE" id="PS50893">
    <property type="entry name" value="ABC_TRANSPORTER_2"/>
    <property type="match status" value="2"/>
</dbReference>
<feature type="domain" description="ABC transporter" evidence="9">
    <location>
        <begin position="269"/>
        <end position="492"/>
    </location>
</feature>
<dbReference type="Pfam" id="PF00005">
    <property type="entry name" value="ABC_tran"/>
    <property type="match status" value="2"/>
</dbReference>
<dbReference type="GO" id="GO:0016887">
    <property type="term" value="F:ATP hydrolysis activity"/>
    <property type="evidence" value="ECO:0007669"/>
    <property type="project" value="InterPro"/>
</dbReference>
<dbReference type="PROSITE" id="PS00211">
    <property type="entry name" value="ABC_TRANSPORTER_1"/>
    <property type="match status" value="2"/>
</dbReference>
<dbReference type="NCBIfam" id="NF010167">
    <property type="entry name" value="PRK13648.1"/>
    <property type="match status" value="2"/>
</dbReference>
<keyword evidence="3" id="KW-0813">Transport</keyword>
<comment type="caution">
    <text evidence="10">The sequence shown here is derived from an EMBL/GenBank/DDBJ whole genome shotgun (WGS) entry which is preliminary data.</text>
</comment>